<dbReference type="PROSITE" id="PS00571">
    <property type="entry name" value="AMIDASES"/>
    <property type="match status" value="1"/>
</dbReference>
<evidence type="ECO:0000259" key="2">
    <source>
        <dbReference type="Pfam" id="PF01425"/>
    </source>
</evidence>
<dbReference type="InterPro" id="IPR020556">
    <property type="entry name" value="Amidase_CS"/>
</dbReference>
<evidence type="ECO:0000313" key="3">
    <source>
        <dbReference type="EMBL" id="AJP57679.1"/>
    </source>
</evidence>
<dbReference type="InterPro" id="IPR000120">
    <property type="entry name" value="Amidase"/>
</dbReference>
<reference evidence="4" key="1">
    <citation type="submission" date="2015-02" db="EMBL/GenBank/DDBJ databases">
        <title>Complete Genome Sequencing of Pandoraea vervacti NS15 sp. nov.</title>
        <authorList>
            <person name="Chan K.-G."/>
        </authorList>
    </citation>
    <scope>NUCLEOTIDE SEQUENCE [LARGE SCALE GENOMIC DNA]</scope>
    <source>
        <strain evidence="4">NS15</strain>
    </source>
</reference>
<organism evidence="3 4">
    <name type="scientific">Pandoraea vervacti</name>
    <dbReference type="NCBI Taxonomy" id="656178"/>
    <lineage>
        <taxon>Bacteria</taxon>
        <taxon>Pseudomonadati</taxon>
        <taxon>Pseudomonadota</taxon>
        <taxon>Betaproteobacteria</taxon>
        <taxon>Burkholderiales</taxon>
        <taxon>Burkholderiaceae</taxon>
        <taxon>Pandoraea</taxon>
    </lineage>
</organism>
<dbReference type="PIRSF" id="PIRSF001221">
    <property type="entry name" value="Amidase_fungi"/>
    <property type="match status" value="1"/>
</dbReference>
<dbReference type="SUPFAM" id="SSF75304">
    <property type="entry name" value="Amidase signature (AS) enzymes"/>
    <property type="match status" value="1"/>
</dbReference>
<comment type="similarity">
    <text evidence="1">Belongs to the amidase family.</text>
</comment>
<proteinExistence type="inferred from homology"/>
<sequence>MVDRREFLRISGHLAGTAMLTGTALRAHAAADPSYLSATALVAQFRRGQLSPVDVLDAQIRRIETLNDKVNCITVKHYEDARAAAHDAAARYRRGNARPLEGLTVAVKDEYAVNGWRTTMGSTLLKDVPPAQDDGPIAARLRAAGAIFHIQTTVPEFYVWMTTATRLWGVTRNPWNLAYTPGGSSGGSGAALAAGFTTLALGSDMGGSIRVPASQCGLYGFKPPFGRIPTSEVPYETDGPMARTFDDMNLLTDVMVGPHPLVHSSVRPRLRYPARYESVSGWKVAYDPMPHMTALDPTVTRAMAQAIAALRQAGVTVDTVDVGFNADDLDTYMAGLMSTSMGGMMTEAMKHPEQLMPYTRAVFEKMQGKAGPEALVHTEELLNEYQRRVQETVFLKGYRALLTPTLGTPLVPAEHGMQPDIDSAKIGDQQVTGLKFALTWVWNMLGLYPVVSVPAGLGPGHMPIGMQIIANTLDDLTAFQLASAYSRAASPLYVGNRLPDFRNEQV</sequence>
<dbReference type="PROSITE" id="PS51318">
    <property type="entry name" value="TAT"/>
    <property type="match status" value="1"/>
</dbReference>
<dbReference type="Gene3D" id="3.90.1300.10">
    <property type="entry name" value="Amidase signature (AS) domain"/>
    <property type="match status" value="1"/>
</dbReference>
<feature type="domain" description="Amidase" evidence="2">
    <location>
        <begin position="54"/>
        <end position="475"/>
    </location>
</feature>
<dbReference type="Pfam" id="PF01425">
    <property type="entry name" value="Amidase"/>
    <property type="match status" value="1"/>
</dbReference>
<dbReference type="RefSeq" id="WP_044455891.1">
    <property type="nucleotide sequence ID" value="NZ_CP010897.2"/>
</dbReference>
<gene>
    <name evidence="3" type="ORF">UC34_13140</name>
</gene>
<dbReference type="InterPro" id="IPR036928">
    <property type="entry name" value="AS_sf"/>
</dbReference>
<dbReference type="Proteomes" id="UP000035085">
    <property type="component" value="Chromosome"/>
</dbReference>
<name>A0ABN4FQ14_9BURK</name>
<dbReference type="PANTHER" id="PTHR11895:SF7">
    <property type="entry name" value="GLUTAMYL-TRNA(GLN) AMIDOTRANSFERASE SUBUNIT A, MITOCHONDRIAL"/>
    <property type="match status" value="1"/>
</dbReference>
<accession>A0ABN4FQ14</accession>
<evidence type="ECO:0000313" key="4">
    <source>
        <dbReference type="Proteomes" id="UP000035085"/>
    </source>
</evidence>
<dbReference type="InterPro" id="IPR006311">
    <property type="entry name" value="TAT_signal"/>
</dbReference>
<keyword evidence="4" id="KW-1185">Reference proteome</keyword>
<dbReference type="InterPro" id="IPR023631">
    <property type="entry name" value="Amidase_dom"/>
</dbReference>
<dbReference type="PANTHER" id="PTHR11895">
    <property type="entry name" value="TRANSAMIDASE"/>
    <property type="match status" value="1"/>
</dbReference>
<dbReference type="EMBL" id="CP010897">
    <property type="protein sequence ID" value="AJP57679.1"/>
    <property type="molecule type" value="Genomic_DNA"/>
</dbReference>
<evidence type="ECO:0000256" key="1">
    <source>
        <dbReference type="ARBA" id="ARBA00009199"/>
    </source>
</evidence>
<protein>
    <recommendedName>
        <fullName evidence="2">Amidase domain-containing protein</fullName>
    </recommendedName>
</protein>